<dbReference type="InterPro" id="IPR013328">
    <property type="entry name" value="6PGD_dom2"/>
</dbReference>
<dbReference type="Pfam" id="PF02558">
    <property type="entry name" value="ApbA"/>
    <property type="match status" value="1"/>
</dbReference>
<evidence type="ECO:0000313" key="4">
    <source>
        <dbReference type="Proteomes" id="UP000242287"/>
    </source>
</evidence>
<dbReference type="GO" id="GO:0005737">
    <property type="term" value="C:cytoplasm"/>
    <property type="evidence" value="ECO:0007669"/>
    <property type="project" value="TreeGrafter"/>
</dbReference>
<dbReference type="InterPro" id="IPR013332">
    <property type="entry name" value="KPR_N"/>
</dbReference>
<evidence type="ECO:0008006" key="5">
    <source>
        <dbReference type="Google" id="ProtNLM"/>
    </source>
</evidence>
<dbReference type="EMBL" id="KZ301991">
    <property type="protein sequence ID" value="PFH51129.1"/>
    <property type="molecule type" value="Genomic_DNA"/>
</dbReference>
<dbReference type="OrthoDB" id="3609at2759"/>
<feature type="domain" description="Ketopantoate reductase C-terminal" evidence="2">
    <location>
        <begin position="266"/>
        <end position="357"/>
    </location>
</feature>
<dbReference type="Gene3D" id="1.10.1040.10">
    <property type="entry name" value="N-(1-d-carboxylethyl)-l-norvaline Dehydrogenase, domain 2"/>
    <property type="match status" value="1"/>
</dbReference>
<dbReference type="PANTHER" id="PTHR21708">
    <property type="entry name" value="PROBABLE 2-DEHYDROPANTOATE 2-REDUCTASE"/>
    <property type="match status" value="1"/>
</dbReference>
<protein>
    <recommendedName>
        <fullName evidence="5">Ketopantoate reductase C-terminal domain-containing protein</fullName>
    </recommendedName>
</protein>
<feature type="domain" description="Ketopantoate reductase N-terminal" evidence="1">
    <location>
        <begin position="4"/>
        <end position="168"/>
    </location>
</feature>
<evidence type="ECO:0000259" key="1">
    <source>
        <dbReference type="Pfam" id="PF02558"/>
    </source>
</evidence>
<dbReference type="InterPro" id="IPR013752">
    <property type="entry name" value="KPA_reductase"/>
</dbReference>
<dbReference type="Gene3D" id="3.40.50.720">
    <property type="entry name" value="NAD(P)-binding Rossmann-like Domain"/>
    <property type="match status" value="1"/>
</dbReference>
<evidence type="ECO:0000313" key="3">
    <source>
        <dbReference type="EMBL" id="PFH51129.1"/>
    </source>
</evidence>
<reference evidence="3 4" key="1">
    <citation type="submission" date="2014-02" db="EMBL/GenBank/DDBJ databases">
        <title>Transposable element dynamics among asymbiotic and ectomycorrhizal Amanita fungi.</title>
        <authorList>
            <consortium name="DOE Joint Genome Institute"/>
            <person name="Hess J."/>
            <person name="Skrede I."/>
            <person name="Wolfe B."/>
            <person name="LaButti K."/>
            <person name="Ohm R.A."/>
            <person name="Grigoriev I.V."/>
            <person name="Pringle A."/>
        </authorList>
    </citation>
    <scope>NUCLEOTIDE SEQUENCE [LARGE SCALE GENOMIC DNA]</scope>
    <source>
        <strain evidence="3 4">SKay4041</strain>
    </source>
</reference>
<dbReference type="InterPro" id="IPR051402">
    <property type="entry name" value="KPR-Related"/>
</dbReference>
<dbReference type="InterPro" id="IPR008927">
    <property type="entry name" value="6-PGluconate_DH-like_C_sf"/>
</dbReference>
<dbReference type="Proteomes" id="UP000242287">
    <property type="component" value="Unassembled WGS sequence"/>
</dbReference>
<name>A0A2A9NKP2_9AGAR</name>
<dbReference type="PANTHER" id="PTHR21708:SF43">
    <property type="entry name" value="KETOPANTOATE REDUCTASE C-TERMINAL DOMAIN-CONTAINING PROTEIN"/>
    <property type="match status" value="1"/>
</dbReference>
<dbReference type="AlphaFoldDB" id="A0A2A9NKP2"/>
<organism evidence="3 4">
    <name type="scientific">Amanita thiersii Skay4041</name>
    <dbReference type="NCBI Taxonomy" id="703135"/>
    <lineage>
        <taxon>Eukaryota</taxon>
        <taxon>Fungi</taxon>
        <taxon>Dikarya</taxon>
        <taxon>Basidiomycota</taxon>
        <taxon>Agaricomycotina</taxon>
        <taxon>Agaricomycetes</taxon>
        <taxon>Agaricomycetidae</taxon>
        <taxon>Agaricales</taxon>
        <taxon>Pluteineae</taxon>
        <taxon>Amanitaceae</taxon>
        <taxon>Amanita</taxon>
    </lineage>
</organism>
<sequence length="373" mass="41722">MKDVLLIGFGAVGAIYSLILERSREVRVTVVARSNYEIVKDQGMTFHSKKYGEVEGWRPYRLCRSVHEAADRHYSYVLITTKAVPEIQRTPDLISPLLRAPYIDLYELPTYVVMQNGLGVERDLYKAVQGIGKDEPTVIGTAVWIGTNLVTPNEVEHTFFDRVSMGIYRDGDMKLTENSPKETAILEEFKGVLSAGGSEVTIVPQIQWTKYAKNFWNVAFASISTLTGYTLPAFFRPPPTEETGPYAPYVDPTTADKISVYTLPNIEAIMAELVQLGHAMGIPETEEGLPPTNASNVFKFTRQLHMRPDSVHIPSMMLDAQKGQPLEVEVIIGEVVQLAREYKVDIPRIEMLYSLLVVVQNQILRKRAVSAGA</sequence>
<proteinExistence type="predicted"/>
<dbReference type="SUPFAM" id="SSF48179">
    <property type="entry name" value="6-phosphogluconate dehydrogenase C-terminal domain-like"/>
    <property type="match status" value="1"/>
</dbReference>
<keyword evidence="4" id="KW-1185">Reference proteome</keyword>
<evidence type="ECO:0000259" key="2">
    <source>
        <dbReference type="Pfam" id="PF08546"/>
    </source>
</evidence>
<dbReference type="Pfam" id="PF08546">
    <property type="entry name" value="ApbA_C"/>
    <property type="match status" value="1"/>
</dbReference>
<gene>
    <name evidence="3" type="ORF">AMATHDRAFT_143312</name>
</gene>
<accession>A0A2A9NKP2</accession>